<dbReference type="Proteomes" id="UP000470404">
    <property type="component" value="Unassembled WGS sequence"/>
</dbReference>
<evidence type="ECO:0000259" key="6">
    <source>
        <dbReference type="SMART" id="SM00849"/>
    </source>
</evidence>
<evidence type="ECO:0000313" key="7">
    <source>
        <dbReference type="EMBL" id="NEC61217.1"/>
    </source>
</evidence>
<evidence type="ECO:0000256" key="5">
    <source>
        <dbReference type="ARBA" id="ARBA00022833"/>
    </source>
</evidence>
<dbReference type="PANTHER" id="PTHR42978:SF7">
    <property type="entry name" value="METALLO-HYDROLASE RV2300C-RELATED"/>
    <property type="match status" value="1"/>
</dbReference>
<dbReference type="Pfam" id="PF00753">
    <property type="entry name" value="Lactamase_B"/>
    <property type="match status" value="1"/>
</dbReference>
<dbReference type="EMBL" id="JAAGNC010000189">
    <property type="protein sequence ID" value="NEC61217.1"/>
    <property type="molecule type" value="Genomic_DNA"/>
</dbReference>
<comment type="similarity">
    <text evidence="2">Belongs to the metallo-beta-lactamase superfamily.</text>
</comment>
<organism evidence="7 8">
    <name type="scientific">Amycolatopsis rubida</name>
    <dbReference type="NCBI Taxonomy" id="112413"/>
    <lineage>
        <taxon>Bacteria</taxon>
        <taxon>Bacillati</taxon>
        <taxon>Actinomycetota</taxon>
        <taxon>Actinomycetes</taxon>
        <taxon>Pseudonocardiales</taxon>
        <taxon>Pseudonocardiaceae</taxon>
        <taxon>Amycolatopsis</taxon>
    </lineage>
</organism>
<protein>
    <submittedName>
        <fullName evidence="7">N-acyl homoserine lactonase family protein</fullName>
    </submittedName>
</protein>
<reference evidence="7 8" key="1">
    <citation type="submission" date="2020-01" db="EMBL/GenBank/DDBJ databases">
        <title>Insect and environment-associated Actinomycetes.</title>
        <authorList>
            <person name="Currrie C."/>
            <person name="Chevrette M."/>
            <person name="Carlson C."/>
            <person name="Stubbendieck R."/>
            <person name="Wendt-Pienkowski E."/>
        </authorList>
    </citation>
    <scope>NUCLEOTIDE SEQUENCE [LARGE SCALE GENOMIC DNA]</scope>
    <source>
        <strain evidence="7 8">SID8386</strain>
    </source>
</reference>
<keyword evidence="8" id="KW-1185">Reference proteome</keyword>
<keyword evidence="5" id="KW-0862">Zinc</keyword>
<keyword evidence="3" id="KW-0479">Metal-binding</keyword>
<name>A0ABX0C714_9PSEU</name>
<dbReference type="InterPro" id="IPR001279">
    <property type="entry name" value="Metallo-B-lactamas"/>
</dbReference>
<dbReference type="SUPFAM" id="SSF56281">
    <property type="entry name" value="Metallo-hydrolase/oxidoreductase"/>
    <property type="match status" value="1"/>
</dbReference>
<dbReference type="InterPro" id="IPR051013">
    <property type="entry name" value="MBL_superfamily_lactonases"/>
</dbReference>
<evidence type="ECO:0000256" key="4">
    <source>
        <dbReference type="ARBA" id="ARBA00022801"/>
    </source>
</evidence>
<dbReference type="Gene3D" id="3.60.15.10">
    <property type="entry name" value="Ribonuclease Z/Hydroxyacylglutathione hydrolase-like"/>
    <property type="match status" value="1"/>
</dbReference>
<evidence type="ECO:0000256" key="3">
    <source>
        <dbReference type="ARBA" id="ARBA00022723"/>
    </source>
</evidence>
<sequence>MSTSTYETYALRYAFRDDNTASSTFYRYELYGEAEKPYPMDYFFWVARNSDRTVLVDCGYTPQRAEQRGRTLTATPAELLGRIGLSPAEVDHVVLSHMHWDHIGNVGLFPNATFSIARREFEFWRGPFAHRPCLGLALGDEELTAVENLEREGRLFQVEDDHHELYPGIRLITSPGHTPGQLVTDVSTPDGSVVLASDALHYADEMTLDRPFHVFTELEGMYRTYQLLRSLAARPDTTVVAGHDPAVTAGYKEVAENCLDLSAPVGAR</sequence>
<dbReference type="RefSeq" id="WP_067584964.1">
    <property type="nucleotide sequence ID" value="NZ_JAAGNC010000189.1"/>
</dbReference>
<dbReference type="SMART" id="SM00849">
    <property type="entry name" value="Lactamase_B"/>
    <property type="match status" value="1"/>
</dbReference>
<dbReference type="CDD" id="cd07729">
    <property type="entry name" value="AHL_lactonase_MBL-fold"/>
    <property type="match status" value="1"/>
</dbReference>
<comment type="cofactor">
    <cofactor evidence="1">
        <name>Zn(2+)</name>
        <dbReference type="ChEBI" id="CHEBI:29105"/>
    </cofactor>
</comment>
<evidence type="ECO:0000256" key="2">
    <source>
        <dbReference type="ARBA" id="ARBA00007749"/>
    </source>
</evidence>
<keyword evidence="4" id="KW-0378">Hydrolase</keyword>
<proteinExistence type="inferred from homology"/>
<accession>A0ABX0C714</accession>
<dbReference type="InterPro" id="IPR036866">
    <property type="entry name" value="RibonucZ/Hydroxyglut_hydro"/>
</dbReference>
<gene>
    <name evidence="7" type="ORF">G3I59_37865</name>
</gene>
<comment type="caution">
    <text evidence="7">The sequence shown here is derived from an EMBL/GenBank/DDBJ whole genome shotgun (WGS) entry which is preliminary data.</text>
</comment>
<dbReference type="PANTHER" id="PTHR42978">
    <property type="entry name" value="QUORUM-QUENCHING LACTONASE YTNP-RELATED-RELATED"/>
    <property type="match status" value="1"/>
</dbReference>
<evidence type="ECO:0000313" key="8">
    <source>
        <dbReference type="Proteomes" id="UP000470404"/>
    </source>
</evidence>
<feature type="domain" description="Metallo-beta-lactamase" evidence="6">
    <location>
        <begin position="41"/>
        <end position="243"/>
    </location>
</feature>
<evidence type="ECO:0000256" key="1">
    <source>
        <dbReference type="ARBA" id="ARBA00001947"/>
    </source>
</evidence>